<dbReference type="Proteomes" id="UP000289996">
    <property type="component" value="Unassembled WGS sequence"/>
</dbReference>
<feature type="transmembrane region" description="Helical" evidence="6">
    <location>
        <begin position="109"/>
        <end position="127"/>
    </location>
</feature>
<dbReference type="GO" id="GO:0005886">
    <property type="term" value="C:plasma membrane"/>
    <property type="evidence" value="ECO:0007669"/>
    <property type="project" value="UniProtKB-ARBA"/>
</dbReference>
<feature type="transmembrane region" description="Helical" evidence="6">
    <location>
        <begin position="254"/>
        <end position="274"/>
    </location>
</feature>
<evidence type="ECO:0000313" key="8">
    <source>
        <dbReference type="Proteomes" id="UP000289996"/>
    </source>
</evidence>
<dbReference type="PANTHER" id="PTHR34857">
    <property type="entry name" value="SLL0384 PROTEIN"/>
    <property type="match status" value="1"/>
</dbReference>
<protein>
    <submittedName>
        <fullName evidence="7">Cobalt ABC transporter permease [Lactobacillus paraplantarum]</fullName>
    </submittedName>
</protein>
<dbReference type="CDD" id="cd16914">
    <property type="entry name" value="EcfT"/>
    <property type="match status" value="1"/>
</dbReference>
<evidence type="ECO:0000313" key="7">
    <source>
        <dbReference type="EMBL" id="VDG26666.1"/>
    </source>
</evidence>
<dbReference type="AlphaFoldDB" id="A0A660DXQ7"/>
<dbReference type="PANTHER" id="PTHR34857:SF2">
    <property type="entry name" value="SLL0384 PROTEIN"/>
    <property type="match status" value="1"/>
</dbReference>
<organism evidence="7 8">
    <name type="scientific">Lactiplantibacillus mudanjiangensis</name>
    <dbReference type="NCBI Taxonomy" id="1296538"/>
    <lineage>
        <taxon>Bacteria</taxon>
        <taxon>Bacillati</taxon>
        <taxon>Bacillota</taxon>
        <taxon>Bacilli</taxon>
        <taxon>Lactobacillales</taxon>
        <taxon>Lactobacillaceae</taxon>
        <taxon>Lactiplantibacillus</taxon>
    </lineage>
</organism>
<proteinExistence type="predicted"/>
<sequence length="277" mass="31631">MIPNPKTELPNWLQRPTPPTKIRRRYSRQFLAHNQRRLRHLLRRLAQPAPVVTSNWHLSAQAKLLRLGLMLGLIASVQSPSWLWLLGLMLGIQLMLLPPRQLRYFGRHWLLDCLVAGLVVLPSYWLAGPTTVLFFGLKTSLMLGQALHFRLTTPFAAILTGLKAWHCPNVIIMTLAIAMIYLRMLGQYLLQTTEAMDLRLVAPARHPYHLIGALFGNLYLKSYTYALELYAAMEARGFNGQYVKATATNRWRDYLAVSPSLLLMGLWLFGGHYFGIN</sequence>
<accession>A0A660DXQ7</accession>
<feature type="transmembrane region" description="Helical" evidence="6">
    <location>
        <begin position="81"/>
        <end position="97"/>
    </location>
</feature>
<dbReference type="EMBL" id="UYIG01000001">
    <property type="protein sequence ID" value="VDG26666.1"/>
    <property type="molecule type" value="Genomic_DNA"/>
</dbReference>
<dbReference type="InterPro" id="IPR003339">
    <property type="entry name" value="ABC/ECF_trnsptr_transmembrane"/>
</dbReference>
<dbReference type="OrthoDB" id="2236046at2"/>
<keyword evidence="8" id="KW-1185">Reference proteome</keyword>
<keyword evidence="2" id="KW-1003">Cell membrane</keyword>
<keyword evidence="3 6" id="KW-0812">Transmembrane</keyword>
<evidence type="ECO:0000256" key="5">
    <source>
        <dbReference type="ARBA" id="ARBA00023136"/>
    </source>
</evidence>
<keyword evidence="4 6" id="KW-1133">Transmembrane helix</keyword>
<dbReference type="Pfam" id="PF02361">
    <property type="entry name" value="CbiQ"/>
    <property type="match status" value="1"/>
</dbReference>
<dbReference type="InterPro" id="IPR051611">
    <property type="entry name" value="ECF_transporter_component"/>
</dbReference>
<evidence type="ECO:0000256" key="6">
    <source>
        <dbReference type="SAM" id="Phobius"/>
    </source>
</evidence>
<gene>
    <name evidence="7" type="ORF">MUDAN_MDHGFNIF_00101</name>
</gene>
<evidence type="ECO:0000256" key="1">
    <source>
        <dbReference type="ARBA" id="ARBA00004141"/>
    </source>
</evidence>
<feature type="transmembrane region" description="Helical" evidence="6">
    <location>
        <begin position="170"/>
        <end position="190"/>
    </location>
</feature>
<comment type="subcellular location">
    <subcellularLocation>
        <location evidence="1">Membrane</location>
        <topology evidence="1">Multi-pass membrane protein</topology>
    </subcellularLocation>
</comment>
<keyword evidence="5 6" id="KW-0472">Membrane</keyword>
<name>A0A660DXQ7_9LACO</name>
<evidence type="ECO:0000256" key="4">
    <source>
        <dbReference type="ARBA" id="ARBA00022989"/>
    </source>
</evidence>
<reference evidence="7 8" key="1">
    <citation type="submission" date="2018-11" db="EMBL/GenBank/DDBJ databases">
        <authorList>
            <person name="Wuyts S."/>
        </authorList>
    </citation>
    <scope>NUCLEOTIDE SEQUENCE [LARGE SCALE GENOMIC DNA]</scope>
    <source>
        <strain evidence="7">Lactobacillus mudanjiangensis AMBF249</strain>
    </source>
</reference>
<dbReference type="RefSeq" id="WP_130851129.1">
    <property type="nucleotide sequence ID" value="NZ_UYIG01000001.1"/>
</dbReference>
<evidence type="ECO:0000256" key="3">
    <source>
        <dbReference type="ARBA" id="ARBA00022692"/>
    </source>
</evidence>
<evidence type="ECO:0000256" key="2">
    <source>
        <dbReference type="ARBA" id="ARBA00022475"/>
    </source>
</evidence>